<evidence type="ECO:0000313" key="2">
    <source>
        <dbReference type="EMBL" id="MBE9070937.1"/>
    </source>
</evidence>
<dbReference type="GO" id="GO:0004622">
    <property type="term" value="F:phosphatidylcholine lysophospholipase activity"/>
    <property type="evidence" value="ECO:0007669"/>
    <property type="project" value="TreeGrafter"/>
</dbReference>
<keyword evidence="2" id="KW-0378">Hydrolase</keyword>
<sequence length="265" mass="29802">MVKVSSLLTSLGIPLVGASVALNFFLYTQVKKYYVELSQVRLDPLGLSYYTQDYKRKDKEDAKRVVFFGDSRVASWPAPRIDGYEFINRGVDGQTSAQTSQRFEHHIKDLDPDIVVIQVGVNDLKTIPLMPENRNVIIDLCRANIRQMVEESRALGATVIITTILPVGEVPIIRKPVWSDDIAQAIYEVNGYIDSLDNDDDQVIVFDSFSALANEQGRMAENYREDELHLNEQGYNALNQAFVEFFETANLPNVEDSDTIASGDS</sequence>
<dbReference type="PANTHER" id="PTHR30383">
    <property type="entry name" value="THIOESTERASE 1/PROTEASE 1/LYSOPHOSPHOLIPASE L1"/>
    <property type="match status" value="1"/>
</dbReference>
<dbReference type="PANTHER" id="PTHR30383:SF5">
    <property type="entry name" value="SGNH HYDROLASE-TYPE ESTERASE DOMAIN-CONTAINING PROTEIN"/>
    <property type="match status" value="1"/>
</dbReference>
<evidence type="ECO:0000313" key="3">
    <source>
        <dbReference type="Proteomes" id="UP000615026"/>
    </source>
</evidence>
<dbReference type="InterPro" id="IPR036514">
    <property type="entry name" value="SGNH_hydro_sf"/>
</dbReference>
<evidence type="ECO:0000259" key="1">
    <source>
        <dbReference type="Pfam" id="PF13472"/>
    </source>
</evidence>
<feature type="domain" description="SGNH hydrolase-type esterase" evidence="1">
    <location>
        <begin position="80"/>
        <end position="236"/>
    </location>
</feature>
<dbReference type="SUPFAM" id="SSF52266">
    <property type="entry name" value="SGNH hydrolase"/>
    <property type="match status" value="1"/>
</dbReference>
<dbReference type="InterPro" id="IPR051532">
    <property type="entry name" value="Ester_Hydrolysis_Enzymes"/>
</dbReference>
<dbReference type="Pfam" id="PF13472">
    <property type="entry name" value="Lipase_GDSL_2"/>
    <property type="match status" value="1"/>
</dbReference>
<name>A0A929A0I4_LEPEC</name>
<protein>
    <submittedName>
        <fullName evidence="2">SGNH/GDSL hydrolase family protein</fullName>
    </submittedName>
</protein>
<reference evidence="2" key="1">
    <citation type="submission" date="2020-10" db="EMBL/GenBank/DDBJ databases">
        <authorList>
            <person name="Castelo-Branco R."/>
            <person name="Eusebio N."/>
            <person name="Adriana R."/>
            <person name="Vieira A."/>
            <person name="Brugerolle De Fraissinette N."/>
            <person name="Rezende De Castro R."/>
            <person name="Schneider M.P."/>
            <person name="Vasconcelos V."/>
            <person name="Leao P.N."/>
        </authorList>
    </citation>
    <scope>NUCLEOTIDE SEQUENCE</scope>
    <source>
        <strain evidence="2">LEGE 11479</strain>
    </source>
</reference>
<dbReference type="Proteomes" id="UP000615026">
    <property type="component" value="Unassembled WGS sequence"/>
</dbReference>
<dbReference type="RefSeq" id="WP_193996758.1">
    <property type="nucleotide sequence ID" value="NZ_JADEXP010000598.1"/>
</dbReference>
<dbReference type="AlphaFoldDB" id="A0A929A0I4"/>
<dbReference type="Gene3D" id="3.40.50.1110">
    <property type="entry name" value="SGNH hydrolase"/>
    <property type="match status" value="1"/>
</dbReference>
<gene>
    <name evidence="2" type="ORF">IQ260_30325</name>
</gene>
<dbReference type="InterPro" id="IPR013830">
    <property type="entry name" value="SGNH_hydro"/>
</dbReference>
<keyword evidence="3" id="KW-1185">Reference proteome</keyword>
<organism evidence="2 3">
    <name type="scientific">Leptolyngbya cf. ectocarpi LEGE 11479</name>
    <dbReference type="NCBI Taxonomy" id="1828722"/>
    <lineage>
        <taxon>Bacteria</taxon>
        <taxon>Bacillati</taxon>
        <taxon>Cyanobacteriota</taxon>
        <taxon>Cyanophyceae</taxon>
        <taxon>Leptolyngbyales</taxon>
        <taxon>Leptolyngbyaceae</taxon>
        <taxon>Leptolyngbya group</taxon>
        <taxon>Leptolyngbya</taxon>
    </lineage>
</organism>
<dbReference type="EMBL" id="JADEXP010000598">
    <property type="protein sequence ID" value="MBE9070937.1"/>
    <property type="molecule type" value="Genomic_DNA"/>
</dbReference>
<comment type="caution">
    <text evidence="2">The sequence shown here is derived from an EMBL/GenBank/DDBJ whole genome shotgun (WGS) entry which is preliminary data.</text>
</comment>
<accession>A0A929A0I4</accession>
<proteinExistence type="predicted"/>